<reference evidence="1 2" key="1">
    <citation type="journal article" date="2021" name="Hortic Res">
        <title>Chromosome-scale assembly of the Dendrobium chrysotoxum genome enhances the understanding of orchid evolution.</title>
        <authorList>
            <person name="Zhang Y."/>
            <person name="Zhang G.Q."/>
            <person name="Zhang D."/>
            <person name="Liu X.D."/>
            <person name="Xu X.Y."/>
            <person name="Sun W.H."/>
            <person name="Yu X."/>
            <person name="Zhu X."/>
            <person name="Wang Z.W."/>
            <person name="Zhao X."/>
            <person name="Zhong W.Y."/>
            <person name="Chen H."/>
            <person name="Yin W.L."/>
            <person name="Huang T."/>
            <person name="Niu S.C."/>
            <person name="Liu Z.J."/>
        </authorList>
    </citation>
    <scope>NUCLEOTIDE SEQUENCE [LARGE SCALE GENOMIC DNA]</scope>
    <source>
        <strain evidence="1">Lindl</strain>
    </source>
</reference>
<protein>
    <submittedName>
        <fullName evidence="1">Uncharacterized protein</fullName>
    </submittedName>
</protein>
<proteinExistence type="predicted"/>
<accession>A0AAV7FRV9</accession>
<name>A0AAV7FRV9_DENCH</name>
<evidence type="ECO:0000313" key="2">
    <source>
        <dbReference type="Proteomes" id="UP000775213"/>
    </source>
</evidence>
<organism evidence="1 2">
    <name type="scientific">Dendrobium chrysotoxum</name>
    <name type="common">Orchid</name>
    <dbReference type="NCBI Taxonomy" id="161865"/>
    <lineage>
        <taxon>Eukaryota</taxon>
        <taxon>Viridiplantae</taxon>
        <taxon>Streptophyta</taxon>
        <taxon>Embryophyta</taxon>
        <taxon>Tracheophyta</taxon>
        <taxon>Spermatophyta</taxon>
        <taxon>Magnoliopsida</taxon>
        <taxon>Liliopsida</taxon>
        <taxon>Asparagales</taxon>
        <taxon>Orchidaceae</taxon>
        <taxon>Epidendroideae</taxon>
        <taxon>Malaxideae</taxon>
        <taxon>Dendrobiinae</taxon>
        <taxon>Dendrobium</taxon>
    </lineage>
</organism>
<dbReference type="AlphaFoldDB" id="A0AAV7FRV9"/>
<comment type="caution">
    <text evidence="1">The sequence shown here is derived from an EMBL/GenBank/DDBJ whole genome shotgun (WGS) entry which is preliminary data.</text>
</comment>
<evidence type="ECO:0000313" key="1">
    <source>
        <dbReference type="EMBL" id="KAH0446033.1"/>
    </source>
</evidence>
<sequence length="72" mass="7868">MLTLYLHRIGHGRADRLQDRPEWQGGGQGDLGVAPLESALNTDAAVERGLCDERQRAGSVMTSNGSQRLTNY</sequence>
<gene>
    <name evidence="1" type="ORF">IEQ34_025133</name>
</gene>
<keyword evidence="2" id="KW-1185">Reference proteome</keyword>
<dbReference type="EMBL" id="JAGFBR010000276">
    <property type="protein sequence ID" value="KAH0446033.1"/>
    <property type="molecule type" value="Genomic_DNA"/>
</dbReference>
<dbReference type="Proteomes" id="UP000775213">
    <property type="component" value="Unassembled WGS sequence"/>
</dbReference>